<name>A0ABN7VXS3_GIGMA</name>
<reference evidence="2 3" key="1">
    <citation type="submission" date="2021-06" db="EMBL/GenBank/DDBJ databases">
        <authorList>
            <person name="Kallberg Y."/>
            <person name="Tangrot J."/>
            <person name="Rosling A."/>
        </authorList>
    </citation>
    <scope>NUCLEOTIDE SEQUENCE [LARGE SCALE GENOMIC DNA]</scope>
    <source>
        <strain evidence="2 3">120-4 pot B 10/14</strain>
    </source>
</reference>
<feature type="region of interest" description="Disordered" evidence="1">
    <location>
        <begin position="45"/>
        <end position="87"/>
    </location>
</feature>
<sequence length="149" mass="17317">MLKKANYSYSNQRKEKDNFYKTKTISFCELETNNDEEVYMINNITSQKATKRQVDPKYKKPPKIKKPLPSDKTKRKRGPSKIDSLKPYNITDDILSLPTSATVEQILHKTEGLNPNEDSDAHSDSGDTFDEFDYEEEEFNELERGDIRS</sequence>
<evidence type="ECO:0000313" key="2">
    <source>
        <dbReference type="EMBL" id="CAG8802955.1"/>
    </source>
</evidence>
<protein>
    <submittedName>
        <fullName evidence="2">5281_t:CDS:1</fullName>
    </submittedName>
</protein>
<evidence type="ECO:0000313" key="3">
    <source>
        <dbReference type="Proteomes" id="UP000789901"/>
    </source>
</evidence>
<organism evidence="2 3">
    <name type="scientific">Gigaspora margarita</name>
    <dbReference type="NCBI Taxonomy" id="4874"/>
    <lineage>
        <taxon>Eukaryota</taxon>
        <taxon>Fungi</taxon>
        <taxon>Fungi incertae sedis</taxon>
        <taxon>Mucoromycota</taxon>
        <taxon>Glomeromycotina</taxon>
        <taxon>Glomeromycetes</taxon>
        <taxon>Diversisporales</taxon>
        <taxon>Gigasporaceae</taxon>
        <taxon>Gigaspora</taxon>
    </lineage>
</organism>
<gene>
    <name evidence="2" type="ORF">GMARGA_LOCUS23539</name>
</gene>
<accession>A0ABN7VXS3</accession>
<dbReference type="EMBL" id="CAJVQB010023926">
    <property type="protein sequence ID" value="CAG8802955.1"/>
    <property type="molecule type" value="Genomic_DNA"/>
</dbReference>
<keyword evidence="3" id="KW-1185">Reference proteome</keyword>
<proteinExistence type="predicted"/>
<comment type="caution">
    <text evidence="2">The sequence shown here is derived from an EMBL/GenBank/DDBJ whole genome shotgun (WGS) entry which is preliminary data.</text>
</comment>
<feature type="compositionally biased region" description="Acidic residues" evidence="1">
    <location>
        <begin position="127"/>
        <end position="140"/>
    </location>
</feature>
<dbReference type="Proteomes" id="UP000789901">
    <property type="component" value="Unassembled WGS sequence"/>
</dbReference>
<feature type="region of interest" description="Disordered" evidence="1">
    <location>
        <begin position="106"/>
        <end position="149"/>
    </location>
</feature>
<evidence type="ECO:0000256" key="1">
    <source>
        <dbReference type="SAM" id="MobiDB-lite"/>
    </source>
</evidence>